<evidence type="ECO:0000313" key="2">
    <source>
        <dbReference type="EMBL" id="JAE04564.1"/>
    </source>
</evidence>
<reference evidence="2" key="2">
    <citation type="journal article" date="2015" name="Data Brief">
        <title>Shoot transcriptome of the giant reed, Arundo donax.</title>
        <authorList>
            <person name="Barrero R.A."/>
            <person name="Guerrero F.D."/>
            <person name="Moolhuijzen P."/>
            <person name="Goolsby J.A."/>
            <person name="Tidwell J."/>
            <person name="Bellgard S.E."/>
            <person name="Bellgard M.I."/>
        </authorList>
    </citation>
    <scope>NUCLEOTIDE SEQUENCE</scope>
    <source>
        <tissue evidence="2">Shoot tissue taken approximately 20 cm above the soil surface</tissue>
    </source>
</reference>
<dbReference type="EMBL" id="GBRH01193332">
    <property type="protein sequence ID" value="JAE04564.1"/>
    <property type="molecule type" value="Transcribed_RNA"/>
</dbReference>
<name>A0A0A9F019_ARUDO</name>
<proteinExistence type="predicted"/>
<reference evidence="2" key="1">
    <citation type="submission" date="2014-09" db="EMBL/GenBank/DDBJ databases">
        <authorList>
            <person name="Magalhaes I.L.F."/>
            <person name="Oliveira U."/>
            <person name="Santos F.R."/>
            <person name="Vidigal T.H.D.A."/>
            <person name="Brescovit A.D."/>
            <person name="Santos A.J."/>
        </authorList>
    </citation>
    <scope>NUCLEOTIDE SEQUENCE</scope>
    <source>
        <tissue evidence="2">Shoot tissue taken approximately 20 cm above the soil surface</tissue>
    </source>
</reference>
<dbReference type="AlphaFoldDB" id="A0A0A9F019"/>
<organism evidence="2">
    <name type="scientific">Arundo donax</name>
    <name type="common">Giant reed</name>
    <name type="synonym">Donax arundinaceus</name>
    <dbReference type="NCBI Taxonomy" id="35708"/>
    <lineage>
        <taxon>Eukaryota</taxon>
        <taxon>Viridiplantae</taxon>
        <taxon>Streptophyta</taxon>
        <taxon>Embryophyta</taxon>
        <taxon>Tracheophyta</taxon>
        <taxon>Spermatophyta</taxon>
        <taxon>Magnoliopsida</taxon>
        <taxon>Liliopsida</taxon>
        <taxon>Poales</taxon>
        <taxon>Poaceae</taxon>
        <taxon>PACMAD clade</taxon>
        <taxon>Arundinoideae</taxon>
        <taxon>Arundineae</taxon>
        <taxon>Arundo</taxon>
    </lineage>
</organism>
<accession>A0A0A9F019</accession>
<feature type="region of interest" description="Disordered" evidence="1">
    <location>
        <begin position="1"/>
        <end position="49"/>
    </location>
</feature>
<feature type="compositionally biased region" description="Basic and acidic residues" evidence="1">
    <location>
        <begin position="7"/>
        <end position="23"/>
    </location>
</feature>
<protein>
    <submittedName>
        <fullName evidence="2">Uncharacterized protein</fullName>
    </submittedName>
</protein>
<sequence>MSPTKNRKNDYNSTEKKGGRAEIDLACVKSRSDLMPRDGGGTTGGSKKVRQVVEQEMEIYRVGSCGETGTKAAPFRSELGSHQILTRAISKGAKE</sequence>
<evidence type="ECO:0000256" key="1">
    <source>
        <dbReference type="SAM" id="MobiDB-lite"/>
    </source>
</evidence>